<dbReference type="Proteomes" id="UP001064087">
    <property type="component" value="Chromosome"/>
</dbReference>
<keyword evidence="3" id="KW-0813">Transport</keyword>
<evidence type="ECO:0000313" key="7">
    <source>
        <dbReference type="EMBL" id="UXX83171.1"/>
    </source>
</evidence>
<dbReference type="CDD" id="cd13602">
    <property type="entry name" value="PBP2_TRAP_BpDctp6_7"/>
    <property type="match status" value="1"/>
</dbReference>
<evidence type="ECO:0000256" key="1">
    <source>
        <dbReference type="ARBA" id="ARBA00004418"/>
    </source>
</evidence>
<dbReference type="InterPro" id="IPR038404">
    <property type="entry name" value="TRAP_DctP_sf"/>
</dbReference>
<evidence type="ECO:0000256" key="3">
    <source>
        <dbReference type="ARBA" id="ARBA00022448"/>
    </source>
</evidence>
<accession>A0ABY6DAK4</accession>
<evidence type="ECO:0000256" key="4">
    <source>
        <dbReference type="ARBA" id="ARBA00022729"/>
    </source>
</evidence>
<dbReference type="RefSeq" id="WP_263047863.1">
    <property type="nucleotide sequence ID" value="NZ_CP106738.1"/>
</dbReference>
<proteinExistence type="inferred from homology"/>
<feature type="chain" id="PRO_5046643716" evidence="6">
    <location>
        <begin position="23"/>
        <end position="353"/>
    </location>
</feature>
<dbReference type="Gene3D" id="3.40.190.170">
    <property type="entry name" value="Bacterial extracellular solute-binding protein, family 7"/>
    <property type="match status" value="1"/>
</dbReference>
<dbReference type="PANTHER" id="PTHR33376:SF7">
    <property type="entry name" value="C4-DICARBOXYLATE-BINDING PROTEIN DCTB"/>
    <property type="match status" value="1"/>
</dbReference>
<reference evidence="7" key="1">
    <citation type="submission" date="2022-10" db="EMBL/GenBank/DDBJ databases">
        <title>Roseovarius pelagicus sp. nov., isolated from Arctic seawater.</title>
        <authorList>
            <person name="Hong Y.W."/>
            <person name="Hwang C.Y."/>
        </authorList>
    </citation>
    <scope>NUCLEOTIDE SEQUENCE</scope>
    <source>
        <strain evidence="7">HL-MP18</strain>
    </source>
</reference>
<comment type="similarity">
    <text evidence="2">Belongs to the bacterial solute-binding protein 7 family.</text>
</comment>
<evidence type="ECO:0000313" key="8">
    <source>
        <dbReference type="Proteomes" id="UP001064087"/>
    </source>
</evidence>
<comment type="subcellular location">
    <subcellularLocation>
        <location evidence="1">Periplasm</location>
    </subcellularLocation>
</comment>
<evidence type="ECO:0000256" key="2">
    <source>
        <dbReference type="ARBA" id="ARBA00009023"/>
    </source>
</evidence>
<evidence type="ECO:0000256" key="5">
    <source>
        <dbReference type="ARBA" id="ARBA00022764"/>
    </source>
</evidence>
<feature type="signal peptide" evidence="6">
    <location>
        <begin position="1"/>
        <end position="22"/>
    </location>
</feature>
<dbReference type="EMBL" id="CP106738">
    <property type="protein sequence ID" value="UXX83171.1"/>
    <property type="molecule type" value="Genomic_DNA"/>
</dbReference>
<keyword evidence="8" id="KW-1185">Reference proteome</keyword>
<protein>
    <submittedName>
        <fullName evidence="7">TRAP transporter substrate-binding protein</fullName>
    </submittedName>
</protein>
<dbReference type="PANTHER" id="PTHR33376">
    <property type="match status" value="1"/>
</dbReference>
<dbReference type="InterPro" id="IPR018389">
    <property type="entry name" value="DctP_fam"/>
</dbReference>
<name>A0ABY6DAK4_9RHOB</name>
<keyword evidence="5" id="KW-0574">Periplasm</keyword>
<gene>
    <name evidence="7" type="ORF">N7U68_19195</name>
</gene>
<organism evidence="7 8">
    <name type="scientific">Roseovarius pelagicus</name>
    <dbReference type="NCBI Taxonomy" id="2980108"/>
    <lineage>
        <taxon>Bacteria</taxon>
        <taxon>Pseudomonadati</taxon>
        <taxon>Pseudomonadota</taxon>
        <taxon>Alphaproteobacteria</taxon>
        <taxon>Rhodobacterales</taxon>
        <taxon>Roseobacteraceae</taxon>
        <taxon>Roseovarius</taxon>
    </lineage>
</organism>
<sequence>MKLKKIFGGALTACVMSYSAYAEELTPRSLTYVGSWSGLLNFKAYENPFWKERIAKSSDGKWDVSITTFDQMGLNGSELFRMLSKGTFSVATTDVAYILSSAPELGGSNLPMLIADQEMAEDVMDVYRDTLDNILFERFAGAKLLGTSHFPQQGLFCRDELTGMSDLEGRKIRATGRSVAQFLDAIGAEGVTISFAEVPGALQRGTIDCAFTGTLSGYQAGWYEVADYLYPLPVAGWDFIITAMNGAEWEALSPEEQQWLLAEVRDHYEDQAWNGAADAYEDGITCLTGMGICEDGAAANMTLVEVTDEDVQAARKIAIEQILPKWASTVDAETVASWNETIGKVTGVNITEE</sequence>
<evidence type="ECO:0000256" key="6">
    <source>
        <dbReference type="SAM" id="SignalP"/>
    </source>
</evidence>
<dbReference type="NCBIfam" id="NF037995">
    <property type="entry name" value="TRAP_S1"/>
    <property type="match status" value="1"/>
</dbReference>
<keyword evidence="4 6" id="KW-0732">Signal</keyword>
<dbReference type="Pfam" id="PF03480">
    <property type="entry name" value="DctP"/>
    <property type="match status" value="1"/>
</dbReference>